<dbReference type="InterPro" id="IPR050361">
    <property type="entry name" value="MPP/UQCRC_Complex"/>
</dbReference>
<evidence type="ECO:0000256" key="3">
    <source>
        <dbReference type="SAM" id="SignalP"/>
    </source>
</evidence>
<dbReference type="InterPro" id="IPR011765">
    <property type="entry name" value="Pept_M16_N"/>
</dbReference>
<comment type="caution">
    <text evidence="6">The sequence shown here is derived from an EMBL/GenBank/DDBJ whole genome shotgun (WGS) entry which is preliminary data.</text>
</comment>
<dbReference type="Pfam" id="PF00675">
    <property type="entry name" value="Peptidase_M16"/>
    <property type="match status" value="1"/>
</dbReference>
<keyword evidence="2" id="KW-0378">Hydrolase</keyword>
<name>A0A437QU37_9PROT</name>
<evidence type="ECO:0000256" key="2">
    <source>
        <dbReference type="ARBA" id="ARBA00023049"/>
    </source>
</evidence>
<feature type="domain" description="Peptidase M16 N-terminal" evidence="4">
    <location>
        <begin position="41"/>
        <end position="186"/>
    </location>
</feature>
<dbReference type="Proteomes" id="UP000287447">
    <property type="component" value="Unassembled WGS sequence"/>
</dbReference>
<dbReference type="SUPFAM" id="SSF63411">
    <property type="entry name" value="LuxS/MPP-like metallohydrolase"/>
    <property type="match status" value="2"/>
</dbReference>
<dbReference type="EMBL" id="SADE01000001">
    <property type="protein sequence ID" value="RVU38008.1"/>
    <property type="molecule type" value="Genomic_DNA"/>
</dbReference>
<dbReference type="InterPro" id="IPR007863">
    <property type="entry name" value="Peptidase_M16_C"/>
</dbReference>
<organism evidence="6 7">
    <name type="scientific">Hwanghaeella grinnelliae</name>
    <dbReference type="NCBI Taxonomy" id="2500179"/>
    <lineage>
        <taxon>Bacteria</taxon>
        <taxon>Pseudomonadati</taxon>
        <taxon>Pseudomonadota</taxon>
        <taxon>Alphaproteobacteria</taxon>
        <taxon>Rhodospirillales</taxon>
        <taxon>Rhodospirillaceae</taxon>
        <taxon>Hwanghaeella</taxon>
    </lineage>
</organism>
<evidence type="ECO:0000259" key="4">
    <source>
        <dbReference type="Pfam" id="PF00675"/>
    </source>
</evidence>
<keyword evidence="2" id="KW-0645">Protease</keyword>
<dbReference type="PANTHER" id="PTHR11851">
    <property type="entry name" value="METALLOPROTEASE"/>
    <property type="match status" value="1"/>
</dbReference>
<evidence type="ECO:0000256" key="1">
    <source>
        <dbReference type="ARBA" id="ARBA00007261"/>
    </source>
</evidence>
<keyword evidence="2" id="KW-0482">Metalloprotease</keyword>
<evidence type="ECO:0000313" key="7">
    <source>
        <dbReference type="Proteomes" id="UP000287447"/>
    </source>
</evidence>
<gene>
    <name evidence="6" type="ORF">EOI86_01505</name>
</gene>
<dbReference type="Gene3D" id="3.30.830.10">
    <property type="entry name" value="Metalloenzyme, LuxS/M16 peptidase-like"/>
    <property type="match status" value="2"/>
</dbReference>
<keyword evidence="3" id="KW-0732">Signal</keyword>
<accession>A0A437QU37</accession>
<comment type="similarity">
    <text evidence="1">Belongs to the peptidase M16 family.</text>
</comment>
<feature type="domain" description="Peptidase M16 C-terminal" evidence="5">
    <location>
        <begin position="194"/>
        <end position="374"/>
    </location>
</feature>
<feature type="chain" id="PRO_5019107759" evidence="3">
    <location>
        <begin position="23"/>
        <end position="459"/>
    </location>
</feature>
<reference evidence="7" key="1">
    <citation type="submission" date="2019-01" db="EMBL/GenBank/DDBJ databases">
        <title>Gri0909 isolated from a small marine red alga.</title>
        <authorList>
            <person name="Kim J."/>
            <person name="Jeong S.E."/>
            <person name="Jeon C.O."/>
        </authorList>
    </citation>
    <scope>NUCLEOTIDE SEQUENCE [LARGE SCALE GENOMIC DNA]</scope>
    <source>
        <strain evidence="7">Gri0909</strain>
    </source>
</reference>
<dbReference type="Pfam" id="PF05193">
    <property type="entry name" value="Peptidase_M16_C"/>
    <property type="match status" value="1"/>
</dbReference>
<keyword evidence="7" id="KW-1185">Reference proteome</keyword>
<evidence type="ECO:0000259" key="5">
    <source>
        <dbReference type="Pfam" id="PF05193"/>
    </source>
</evidence>
<dbReference type="InterPro" id="IPR011249">
    <property type="entry name" value="Metalloenz_LuxS/M16"/>
</dbReference>
<protein>
    <submittedName>
        <fullName evidence="6">Insulinase family protein</fullName>
    </submittedName>
</protein>
<dbReference type="PANTHER" id="PTHR11851:SF49">
    <property type="entry name" value="MITOCHONDRIAL-PROCESSING PEPTIDASE SUBUNIT ALPHA"/>
    <property type="match status" value="1"/>
</dbReference>
<evidence type="ECO:0000313" key="6">
    <source>
        <dbReference type="EMBL" id="RVU38008.1"/>
    </source>
</evidence>
<dbReference type="GO" id="GO:0008237">
    <property type="term" value="F:metallopeptidase activity"/>
    <property type="evidence" value="ECO:0007669"/>
    <property type="project" value="UniProtKB-KW"/>
</dbReference>
<dbReference type="OrthoDB" id="9811314at2"/>
<proteinExistence type="inferred from homology"/>
<feature type="signal peptide" evidence="3">
    <location>
        <begin position="1"/>
        <end position="22"/>
    </location>
</feature>
<dbReference type="AlphaFoldDB" id="A0A437QU37"/>
<dbReference type="RefSeq" id="WP_127763381.1">
    <property type="nucleotide sequence ID" value="NZ_SADE01000001.1"/>
</dbReference>
<sequence length="459" mass="50227">MRIPVYLAAFTALLVLSITVRDADARVFDPETATLSNGMQVVVVSKRSAPVITHMVWYKVGAMDEPQGKSGLAHFFEHLMFKGTEKVPAGQFSEIVAKNGGQDNAFTSSDYTAYYQAIAADRLELVMKLESDRMRNLKLDPKEIETERQVILEERRSRTENRPGARLAEQADAAFFMNHPYGRPVIGWAHEIRDLTHDDIKGFYDRWYAPNNAVLVVVGDVDMADVLPLAEKYYGSLPVRDVPDPVAWREPPHQADGTVVLHDRDVTQPSWSKRYLAPSYLYGATEYAYPLQVLAEVLSGGSTSRLYSSLVVQDKVAASAGAWYSADSRGPATLGFYVSPAPGKSLDDAASAMEAKIADILSDGVTEDEVERAIVRLTDAAELAKDSFQGIARTLGAAVTIGRSAQDVEAWPDRIAAVTIDQVNEAMRHVLTDQGALVSKLLPAETSTQEGETTGKGKS</sequence>
<dbReference type="GO" id="GO:0046872">
    <property type="term" value="F:metal ion binding"/>
    <property type="evidence" value="ECO:0007669"/>
    <property type="project" value="InterPro"/>
</dbReference>